<dbReference type="RefSeq" id="WP_245827049.1">
    <property type="nucleotide sequence ID" value="NZ_FUYS01000019.1"/>
</dbReference>
<dbReference type="PANTHER" id="PTHR47505">
    <property type="entry name" value="DNA UTILIZATION PROTEIN YHGH"/>
    <property type="match status" value="1"/>
</dbReference>
<keyword evidence="5" id="KW-1185">Reference proteome</keyword>
<feature type="domain" description="Double zinc ribbon" evidence="3">
    <location>
        <begin position="11"/>
        <end position="43"/>
    </location>
</feature>
<dbReference type="InterPro" id="IPR029057">
    <property type="entry name" value="PRTase-like"/>
</dbReference>
<dbReference type="Pfam" id="PF00156">
    <property type="entry name" value="Pribosyltran"/>
    <property type="match status" value="1"/>
</dbReference>
<evidence type="ECO:0000259" key="3">
    <source>
        <dbReference type="Pfam" id="PF18912"/>
    </source>
</evidence>
<reference evidence="4 5" key="1">
    <citation type="submission" date="2017-02" db="EMBL/GenBank/DDBJ databases">
        <authorList>
            <person name="Peterson S.W."/>
        </authorList>
    </citation>
    <scope>NUCLEOTIDE SEQUENCE [LARGE SCALE GENOMIC DNA]</scope>
    <source>
        <strain evidence="4 5">DSM 22899</strain>
    </source>
</reference>
<comment type="similarity">
    <text evidence="1">Belongs to the ComF/GntX family.</text>
</comment>
<dbReference type="EMBL" id="FUYS01000019">
    <property type="protein sequence ID" value="SKB97820.1"/>
    <property type="molecule type" value="Genomic_DNA"/>
</dbReference>
<dbReference type="Gene3D" id="3.40.50.2020">
    <property type="match status" value="1"/>
</dbReference>
<dbReference type="CDD" id="cd06223">
    <property type="entry name" value="PRTases_typeI"/>
    <property type="match status" value="1"/>
</dbReference>
<feature type="domain" description="Phosphoribosyltransferase" evidence="2">
    <location>
        <begin position="176"/>
        <end position="228"/>
    </location>
</feature>
<accession>A0A1T5FP10</accession>
<evidence type="ECO:0000259" key="2">
    <source>
        <dbReference type="Pfam" id="PF00156"/>
    </source>
</evidence>
<name>A0A1T5FP10_9SPHI</name>
<organism evidence="4 5">
    <name type="scientific">Parapedobacter luteus</name>
    <dbReference type="NCBI Taxonomy" id="623280"/>
    <lineage>
        <taxon>Bacteria</taxon>
        <taxon>Pseudomonadati</taxon>
        <taxon>Bacteroidota</taxon>
        <taxon>Sphingobacteriia</taxon>
        <taxon>Sphingobacteriales</taxon>
        <taxon>Sphingobacteriaceae</taxon>
        <taxon>Parapedobacter</taxon>
    </lineage>
</organism>
<dbReference type="Proteomes" id="UP000190541">
    <property type="component" value="Unassembled WGS sequence"/>
</dbReference>
<evidence type="ECO:0000313" key="4">
    <source>
        <dbReference type="EMBL" id="SKB97820.1"/>
    </source>
</evidence>
<dbReference type="Pfam" id="PF18912">
    <property type="entry name" value="DZR_2"/>
    <property type="match status" value="1"/>
</dbReference>
<dbReference type="PANTHER" id="PTHR47505:SF1">
    <property type="entry name" value="DNA UTILIZATION PROTEIN YHGH"/>
    <property type="match status" value="1"/>
</dbReference>
<dbReference type="AlphaFoldDB" id="A0A1T5FP10"/>
<dbReference type="InterPro" id="IPR000836">
    <property type="entry name" value="PRTase_dom"/>
</dbReference>
<dbReference type="InterPro" id="IPR044005">
    <property type="entry name" value="DZR_2"/>
</dbReference>
<gene>
    <name evidence="4" type="ORF">SAMN05660226_04119</name>
</gene>
<dbReference type="SUPFAM" id="SSF53271">
    <property type="entry name" value="PRTase-like"/>
    <property type="match status" value="1"/>
</dbReference>
<dbReference type="STRING" id="623280.SAMN05660226_04119"/>
<evidence type="ECO:0000256" key="1">
    <source>
        <dbReference type="ARBA" id="ARBA00008007"/>
    </source>
</evidence>
<dbReference type="InterPro" id="IPR051910">
    <property type="entry name" value="ComF/GntX_DNA_util-trans"/>
</dbReference>
<sequence length="231" mass="25811">MTIQQYIKDFIALFFPQTCAGCDAPLVHSEYLICTDCWYHMPYTQGHKDAQNVSARQLWGRVQLEAVASYVYFVDSSRVKQLLHQLKYRNRPELGELIGTRYGLALKTSSPFDKADIIVPVPLHPVKLRKRGYNQSAFFAKGLSSSMCRPIAEHCLVRRHATKSQTQKNRYERYENMRETFAVGDPDAVAGKHVLLVDDVLTTGATMEACAGVLLKAGAAKVSAVTIAKAL</sequence>
<proteinExistence type="inferred from homology"/>
<protein>
    <submittedName>
        <fullName evidence="4">ComF family protein</fullName>
    </submittedName>
</protein>
<evidence type="ECO:0000313" key="5">
    <source>
        <dbReference type="Proteomes" id="UP000190541"/>
    </source>
</evidence>